<evidence type="ECO:0000313" key="2">
    <source>
        <dbReference type="Proteomes" id="UP000789860"/>
    </source>
</evidence>
<organism evidence="1 2">
    <name type="scientific">Scutellospora calospora</name>
    <dbReference type="NCBI Taxonomy" id="85575"/>
    <lineage>
        <taxon>Eukaryota</taxon>
        <taxon>Fungi</taxon>
        <taxon>Fungi incertae sedis</taxon>
        <taxon>Mucoromycota</taxon>
        <taxon>Glomeromycotina</taxon>
        <taxon>Glomeromycetes</taxon>
        <taxon>Diversisporales</taxon>
        <taxon>Gigasporaceae</taxon>
        <taxon>Scutellospora</taxon>
    </lineage>
</organism>
<evidence type="ECO:0000313" key="1">
    <source>
        <dbReference type="EMBL" id="CAG8510017.1"/>
    </source>
</evidence>
<sequence length="198" mass="22261">MTTLSGKLTGITLPIDHFGSHLNSQEKVVDSELAAQNFHYAGEALCEIWCCNSIFGKKIEATYIDKTTDPFVELEFIGEEQEKKGKDVENIERHCNLCQYALDIKRCDDLECCDPIRAEEAIDFLIASNGFLPPDMIFTVLLSIKKHILDSAAQFAYPSACGRPQKEVSKTQATNSTVFDNFMMLLSQKSTQMLTYIE</sequence>
<reference evidence="1" key="1">
    <citation type="submission" date="2021-06" db="EMBL/GenBank/DDBJ databases">
        <authorList>
            <person name="Kallberg Y."/>
            <person name="Tangrot J."/>
            <person name="Rosling A."/>
        </authorList>
    </citation>
    <scope>NUCLEOTIDE SEQUENCE</scope>
    <source>
        <strain evidence="1">AU212A</strain>
    </source>
</reference>
<feature type="non-terminal residue" evidence="1">
    <location>
        <position position="198"/>
    </location>
</feature>
<dbReference type="EMBL" id="CAJVPM010004168">
    <property type="protein sequence ID" value="CAG8510017.1"/>
    <property type="molecule type" value="Genomic_DNA"/>
</dbReference>
<accession>A0ACA9L7J4</accession>
<comment type="caution">
    <text evidence="1">The sequence shown here is derived from an EMBL/GenBank/DDBJ whole genome shotgun (WGS) entry which is preliminary data.</text>
</comment>
<protein>
    <submittedName>
        <fullName evidence="1">5898_t:CDS:1</fullName>
    </submittedName>
</protein>
<name>A0ACA9L7J4_9GLOM</name>
<gene>
    <name evidence="1" type="ORF">SCALOS_LOCUS3616</name>
</gene>
<dbReference type="Proteomes" id="UP000789860">
    <property type="component" value="Unassembled WGS sequence"/>
</dbReference>
<keyword evidence="2" id="KW-1185">Reference proteome</keyword>
<proteinExistence type="predicted"/>